<keyword evidence="3" id="KW-1185">Reference proteome</keyword>
<dbReference type="EMBL" id="JACXVP010000005">
    <property type="protein sequence ID" value="KAG5607538.1"/>
    <property type="molecule type" value="Genomic_DNA"/>
</dbReference>
<name>A0A9J5Z4D8_SOLCO</name>
<evidence type="ECO:0000256" key="1">
    <source>
        <dbReference type="SAM" id="SignalP"/>
    </source>
</evidence>
<reference evidence="2 3" key="1">
    <citation type="submission" date="2020-09" db="EMBL/GenBank/DDBJ databases">
        <title>De no assembly of potato wild relative species, Solanum commersonii.</title>
        <authorList>
            <person name="Cho K."/>
        </authorList>
    </citation>
    <scope>NUCLEOTIDE SEQUENCE [LARGE SCALE GENOMIC DNA]</scope>
    <source>
        <strain evidence="2">LZ3.2</strain>
        <tissue evidence="2">Leaf</tissue>
    </source>
</reference>
<protein>
    <submittedName>
        <fullName evidence="2">Uncharacterized protein</fullName>
    </submittedName>
</protein>
<keyword evidence="1" id="KW-0732">Signal</keyword>
<accession>A0A9J5Z4D8</accession>
<sequence length="89" mass="9972">MKSKQPKFLIKTSTLLLANLWMSSICTSSPVCPELLHHCLRILRFFSEASIETTAFKRIPRRCNATSAPPIPLYIDNTVNPPGAVPSFR</sequence>
<feature type="chain" id="PRO_5039915811" evidence="1">
    <location>
        <begin position="29"/>
        <end position="89"/>
    </location>
</feature>
<evidence type="ECO:0000313" key="3">
    <source>
        <dbReference type="Proteomes" id="UP000824120"/>
    </source>
</evidence>
<feature type="signal peptide" evidence="1">
    <location>
        <begin position="1"/>
        <end position="28"/>
    </location>
</feature>
<dbReference type="AlphaFoldDB" id="A0A9J5Z4D8"/>
<evidence type="ECO:0000313" key="2">
    <source>
        <dbReference type="EMBL" id="KAG5607538.1"/>
    </source>
</evidence>
<gene>
    <name evidence="2" type="ORF">H5410_029030</name>
</gene>
<organism evidence="2 3">
    <name type="scientific">Solanum commersonii</name>
    <name type="common">Commerson's wild potato</name>
    <name type="synonym">Commerson's nightshade</name>
    <dbReference type="NCBI Taxonomy" id="4109"/>
    <lineage>
        <taxon>Eukaryota</taxon>
        <taxon>Viridiplantae</taxon>
        <taxon>Streptophyta</taxon>
        <taxon>Embryophyta</taxon>
        <taxon>Tracheophyta</taxon>
        <taxon>Spermatophyta</taxon>
        <taxon>Magnoliopsida</taxon>
        <taxon>eudicotyledons</taxon>
        <taxon>Gunneridae</taxon>
        <taxon>Pentapetalae</taxon>
        <taxon>asterids</taxon>
        <taxon>lamiids</taxon>
        <taxon>Solanales</taxon>
        <taxon>Solanaceae</taxon>
        <taxon>Solanoideae</taxon>
        <taxon>Solaneae</taxon>
        <taxon>Solanum</taxon>
    </lineage>
</organism>
<dbReference type="Proteomes" id="UP000824120">
    <property type="component" value="Chromosome 5"/>
</dbReference>
<comment type="caution">
    <text evidence="2">The sequence shown here is derived from an EMBL/GenBank/DDBJ whole genome shotgun (WGS) entry which is preliminary data.</text>
</comment>
<proteinExistence type="predicted"/>